<proteinExistence type="predicted"/>
<dbReference type="RefSeq" id="WP_324276025.1">
    <property type="nucleotide sequence ID" value="NZ_CP141261.1"/>
</dbReference>
<evidence type="ECO:0008006" key="3">
    <source>
        <dbReference type="Google" id="ProtNLM"/>
    </source>
</evidence>
<accession>A0ABZ1B1N6</accession>
<sequence length="53" mass="5943">MLRGQIDISARTIWVFEKLGWARDVRWPDPVRLAAKRRVDTTEAAPAPVPASA</sequence>
<dbReference type="Proteomes" id="UP001324287">
    <property type="component" value="Chromosome"/>
</dbReference>
<organism evidence="1 2">
    <name type="scientific">Blastococcus brunescens</name>
    <dbReference type="NCBI Taxonomy" id="1564165"/>
    <lineage>
        <taxon>Bacteria</taxon>
        <taxon>Bacillati</taxon>
        <taxon>Actinomycetota</taxon>
        <taxon>Actinomycetes</taxon>
        <taxon>Geodermatophilales</taxon>
        <taxon>Geodermatophilaceae</taxon>
        <taxon>Blastococcus</taxon>
    </lineage>
</organism>
<keyword evidence="2" id="KW-1185">Reference proteome</keyword>
<evidence type="ECO:0000313" key="1">
    <source>
        <dbReference type="EMBL" id="WRL64700.1"/>
    </source>
</evidence>
<name>A0ABZ1B1N6_9ACTN</name>
<reference evidence="1 2" key="1">
    <citation type="submission" date="2023-12" db="EMBL/GenBank/DDBJ databases">
        <title>Blastococcus brunescens sp. nov., an actonobacterium isolated from sandstone collected in sahara desert.</title>
        <authorList>
            <person name="Gtari M."/>
            <person name="Ghodhbane F."/>
        </authorList>
    </citation>
    <scope>NUCLEOTIDE SEQUENCE [LARGE SCALE GENOMIC DNA]</scope>
    <source>
        <strain evidence="1 2">BMG 8361</strain>
    </source>
</reference>
<dbReference type="EMBL" id="CP141261">
    <property type="protein sequence ID" value="WRL64700.1"/>
    <property type="molecule type" value="Genomic_DNA"/>
</dbReference>
<evidence type="ECO:0000313" key="2">
    <source>
        <dbReference type="Proteomes" id="UP001324287"/>
    </source>
</evidence>
<protein>
    <recommendedName>
        <fullName evidence="3">Winged helix-turn helix domain-containing protein</fullName>
    </recommendedName>
</protein>
<gene>
    <name evidence="1" type="ORF">U6N30_02650</name>
</gene>